<feature type="chain" id="PRO_5021730934" evidence="1">
    <location>
        <begin position="26"/>
        <end position="221"/>
    </location>
</feature>
<keyword evidence="1" id="KW-0732">Signal</keyword>
<gene>
    <name evidence="2" type="ORF">Pla8534_07410</name>
</gene>
<protein>
    <submittedName>
        <fullName evidence="2">Uncharacterized protein</fullName>
    </submittedName>
</protein>
<name>A0A518DM99_9BACT</name>
<evidence type="ECO:0000313" key="3">
    <source>
        <dbReference type="Proteomes" id="UP000317648"/>
    </source>
</evidence>
<dbReference type="KEGG" id="lcre:Pla8534_07410"/>
<dbReference type="AlphaFoldDB" id="A0A518DM99"/>
<sequence length="221" mass="24488" precursor="true">MRRGMLARKLAVILLLLLASWGDCAESVCEVSGVSRGKGKDYQCVFSLKLTNHRDHPAWFLLSSANEVLSFNGEFPSFARGDLEALYVFEYDTAIDRTTRNGKLFLLSYHGKGAGCSFRALLLPAKSWLTLANFASASTIGPPRFFDVWEVRTLRVNGDIAMNDFLQFNVQSTPDSIAKSHLAGGRTKAVPREVAIANIRAEVLRREIVVLPLPDVRNEGK</sequence>
<organism evidence="2 3">
    <name type="scientific">Lignipirellula cremea</name>
    <dbReference type="NCBI Taxonomy" id="2528010"/>
    <lineage>
        <taxon>Bacteria</taxon>
        <taxon>Pseudomonadati</taxon>
        <taxon>Planctomycetota</taxon>
        <taxon>Planctomycetia</taxon>
        <taxon>Pirellulales</taxon>
        <taxon>Pirellulaceae</taxon>
        <taxon>Lignipirellula</taxon>
    </lineage>
</organism>
<reference evidence="2 3" key="1">
    <citation type="submission" date="2019-02" db="EMBL/GenBank/DDBJ databases">
        <title>Deep-cultivation of Planctomycetes and their phenomic and genomic characterization uncovers novel biology.</title>
        <authorList>
            <person name="Wiegand S."/>
            <person name="Jogler M."/>
            <person name="Boedeker C."/>
            <person name="Pinto D."/>
            <person name="Vollmers J."/>
            <person name="Rivas-Marin E."/>
            <person name="Kohn T."/>
            <person name="Peeters S.H."/>
            <person name="Heuer A."/>
            <person name="Rast P."/>
            <person name="Oberbeckmann S."/>
            <person name="Bunk B."/>
            <person name="Jeske O."/>
            <person name="Meyerdierks A."/>
            <person name="Storesund J.E."/>
            <person name="Kallscheuer N."/>
            <person name="Luecker S."/>
            <person name="Lage O.M."/>
            <person name="Pohl T."/>
            <person name="Merkel B.J."/>
            <person name="Hornburger P."/>
            <person name="Mueller R.-W."/>
            <person name="Bruemmer F."/>
            <person name="Labrenz M."/>
            <person name="Spormann A.M."/>
            <person name="Op den Camp H."/>
            <person name="Overmann J."/>
            <person name="Amann R."/>
            <person name="Jetten M.S.M."/>
            <person name="Mascher T."/>
            <person name="Medema M.H."/>
            <person name="Devos D.P."/>
            <person name="Kaster A.-K."/>
            <person name="Ovreas L."/>
            <person name="Rohde M."/>
            <person name="Galperin M.Y."/>
            <person name="Jogler C."/>
        </authorList>
    </citation>
    <scope>NUCLEOTIDE SEQUENCE [LARGE SCALE GENOMIC DNA]</scope>
    <source>
        <strain evidence="2 3">Pla85_3_4</strain>
    </source>
</reference>
<accession>A0A518DM99</accession>
<evidence type="ECO:0000313" key="2">
    <source>
        <dbReference type="EMBL" id="QDU92968.1"/>
    </source>
</evidence>
<keyword evidence="3" id="KW-1185">Reference proteome</keyword>
<dbReference type="Proteomes" id="UP000317648">
    <property type="component" value="Chromosome"/>
</dbReference>
<dbReference type="EMBL" id="CP036433">
    <property type="protein sequence ID" value="QDU92968.1"/>
    <property type="molecule type" value="Genomic_DNA"/>
</dbReference>
<evidence type="ECO:0000256" key="1">
    <source>
        <dbReference type="SAM" id="SignalP"/>
    </source>
</evidence>
<feature type="signal peptide" evidence="1">
    <location>
        <begin position="1"/>
        <end position="25"/>
    </location>
</feature>
<proteinExistence type="predicted"/>